<dbReference type="CDD" id="cd06581">
    <property type="entry name" value="TM_PBP1_LivM_like"/>
    <property type="match status" value="1"/>
</dbReference>
<reference evidence="7" key="1">
    <citation type="submission" date="2017-05" db="EMBL/GenBank/DDBJ databases">
        <authorList>
            <person name="Varghese N."/>
            <person name="Submissions S."/>
        </authorList>
    </citation>
    <scope>NUCLEOTIDE SEQUENCE</scope>
    <source>
        <strain evidence="7">Su22</strain>
    </source>
</reference>
<keyword evidence="2" id="KW-1003">Cell membrane</keyword>
<feature type="transmembrane region" description="Helical" evidence="6">
    <location>
        <begin position="34"/>
        <end position="55"/>
    </location>
</feature>
<feature type="transmembrane region" description="Helical" evidence="6">
    <location>
        <begin position="67"/>
        <end position="86"/>
    </location>
</feature>
<dbReference type="GO" id="GO:0005886">
    <property type="term" value="C:plasma membrane"/>
    <property type="evidence" value="ECO:0007669"/>
    <property type="project" value="UniProtKB-SubCell"/>
</dbReference>
<dbReference type="Proteomes" id="UP001158066">
    <property type="component" value="Unassembled WGS sequence"/>
</dbReference>
<evidence type="ECO:0000256" key="2">
    <source>
        <dbReference type="ARBA" id="ARBA00022475"/>
    </source>
</evidence>
<dbReference type="InterPro" id="IPR001851">
    <property type="entry name" value="ABC_transp_permease"/>
</dbReference>
<organism evidence="7 8">
    <name type="scientific">Anoxynatronum buryatiense</name>
    <dbReference type="NCBI Taxonomy" id="489973"/>
    <lineage>
        <taxon>Bacteria</taxon>
        <taxon>Bacillati</taxon>
        <taxon>Bacillota</taxon>
        <taxon>Clostridia</taxon>
        <taxon>Eubacteriales</taxon>
        <taxon>Clostridiaceae</taxon>
        <taxon>Anoxynatronum</taxon>
    </lineage>
</organism>
<evidence type="ECO:0000313" key="7">
    <source>
        <dbReference type="EMBL" id="SMP64857.1"/>
    </source>
</evidence>
<feature type="transmembrane region" description="Helical" evidence="6">
    <location>
        <begin position="106"/>
        <end position="129"/>
    </location>
</feature>
<dbReference type="PANTHER" id="PTHR30482:SF10">
    <property type="entry name" value="HIGH-AFFINITY BRANCHED-CHAIN AMINO ACID TRANSPORT PROTEIN BRAE"/>
    <property type="match status" value="1"/>
</dbReference>
<evidence type="ECO:0000256" key="1">
    <source>
        <dbReference type="ARBA" id="ARBA00004651"/>
    </source>
</evidence>
<dbReference type="PANTHER" id="PTHR30482">
    <property type="entry name" value="HIGH-AFFINITY BRANCHED-CHAIN AMINO ACID TRANSPORT SYSTEM PERMEASE"/>
    <property type="match status" value="1"/>
</dbReference>
<keyword evidence="4 6" id="KW-1133">Transmembrane helix</keyword>
<evidence type="ECO:0000313" key="8">
    <source>
        <dbReference type="Proteomes" id="UP001158066"/>
    </source>
</evidence>
<dbReference type="GO" id="GO:0015658">
    <property type="term" value="F:branched-chain amino acid transmembrane transporter activity"/>
    <property type="evidence" value="ECO:0007669"/>
    <property type="project" value="InterPro"/>
</dbReference>
<accession>A0AA45WXW4</accession>
<keyword evidence="8" id="KW-1185">Reference proteome</keyword>
<feature type="transmembrane region" description="Helical" evidence="6">
    <location>
        <begin position="10"/>
        <end position="28"/>
    </location>
</feature>
<keyword evidence="3 6" id="KW-0812">Transmembrane</keyword>
<dbReference type="InterPro" id="IPR043428">
    <property type="entry name" value="LivM-like"/>
</dbReference>
<dbReference type="Pfam" id="PF02653">
    <property type="entry name" value="BPD_transp_2"/>
    <property type="match status" value="1"/>
</dbReference>
<feature type="transmembrane region" description="Helical" evidence="6">
    <location>
        <begin position="254"/>
        <end position="281"/>
    </location>
</feature>
<comment type="caution">
    <text evidence="7">The sequence shown here is derived from an EMBL/GenBank/DDBJ whole genome shotgun (WGS) entry which is preliminary data.</text>
</comment>
<evidence type="ECO:0000256" key="5">
    <source>
        <dbReference type="ARBA" id="ARBA00023136"/>
    </source>
</evidence>
<proteinExistence type="predicted"/>
<dbReference type="EMBL" id="FXUF01000012">
    <property type="protein sequence ID" value="SMP64857.1"/>
    <property type="molecule type" value="Genomic_DNA"/>
</dbReference>
<dbReference type="AlphaFoldDB" id="A0AA45WXW4"/>
<protein>
    <submittedName>
        <fullName evidence="7">Amino acid/amide ABC transporter membrane protein 2, HAAT family</fullName>
    </submittedName>
</protein>
<evidence type="ECO:0000256" key="6">
    <source>
        <dbReference type="SAM" id="Phobius"/>
    </source>
</evidence>
<feature type="transmembrane region" description="Helical" evidence="6">
    <location>
        <begin position="222"/>
        <end position="242"/>
    </location>
</feature>
<name>A0AA45WXW4_9CLOT</name>
<evidence type="ECO:0000256" key="3">
    <source>
        <dbReference type="ARBA" id="ARBA00022692"/>
    </source>
</evidence>
<feature type="transmembrane region" description="Helical" evidence="6">
    <location>
        <begin position="136"/>
        <end position="154"/>
    </location>
</feature>
<sequence>MKMNQKKRNLILNLAAILVLFLFLMYANSNFSSYNIRILNLCAIYAILGMSMNLINGFTGLFSLGHAGFMAVGAYTTALLTMSPAVKEQNYFLEPIAAPLANLNAPFLVAILVGGFLSAVVAFIIGAPALRLRGDYLAIATLGFSEIIRIVITNTQSITNGALGLKSIPTTTNLWWSFGAALVTLYMMFAIVNSSYGKAFKAIREDEIAAESMGIDLFKHKVLAFVIGAFFAGVGGGLLASLQGAVNPLMFRFVLTFNVVLIVVLGGMGSMSGSVISAFVVTSGLETLRVLDEAIRIGPINLPGVSGLRMVVFSTMLMIVVIFFQNGLMGTTELSWQRLIDFFRKRFPKREVPSE</sequence>
<feature type="transmembrane region" description="Helical" evidence="6">
    <location>
        <begin position="302"/>
        <end position="324"/>
    </location>
</feature>
<keyword evidence="5 6" id="KW-0472">Membrane</keyword>
<gene>
    <name evidence="7" type="ORF">SAMN06296020_11223</name>
</gene>
<evidence type="ECO:0000256" key="4">
    <source>
        <dbReference type="ARBA" id="ARBA00022989"/>
    </source>
</evidence>
<feature type="transmembrane region" description="Helical" evidence="6">
    <location>
        <begin position="174"/>
        <end position="192"/>
    </location>
</feature>
<comment type="subcellular location">
    <subcellularLocation>
        <location evidence="1">Cell membrane</location>
        <topology evidence="1">Multi-pass membrane protein</topology>
    </subcellularLocation>
</comment>